<dbReference type="PROSITE" id="PS00603">
    <property type="entry name" value="TK_CELLULAR_TYPE"/>
    <property type="match status" value="1"/>
</dbReference>
<evidence type="ECO:0000256" key="9">
    <source>
        <dbReference type="ARBA" id="ARBA00022840"/>
    </source>
</evidence>
<evidence type="ECO:0000256" key="4">
    <source>
        <dbReference type="ARBA" id="ARBA00022679"/>
    </source>
</evidence>
<accession>A0A6C0AQ62</accession>
<dbReference type="GO" id="GO:0046104">
    <property type="term" value="P:thymidine metabolic process"/>
    <property type="evidence" value="ECO:0007669"/>
    <property type="project" value="TreeGrafter"/>
</dbReference>
<dbReference type="InterPro" id="IPR020633">
    <property type="entry name" value="Thymidine_kinase_CS"/>
</dbReference>
<name>A0A6C0AQ62_9ZZZZ</name>
<dbReference type="AlphaFoldDB" id="A0A6C0AQ62"/>
<evidence type="ECO:0000256" key="2">
    <source>
        <dbReference type="ARBA" id="ARBA00012118"/>
    </source>
</evidence>
<organism evidence="11">
    <name type="scientific">viral metagenome</name>
    <dbReference type="NCBI Taxonomy" id="1070528"/>
    <lineage>
        <taxon>unclassified sequences</taxon>
        <taxon>metagenomes</taxon>
        <taxon>organismal metagenomes</taxon>
    </lineage>
</organism>
<dbReference type="GO" id="GO:0004797">
    <property type="term" value="F:thymidine kinase activity"/>
    <property type="evidence" value="ECO:0007669"/>
    <property type="project" value="UniProtKB-EC"/>
</dbReference>
<dbReference type="EMBL" id="MN740761">
    <property type="protein sequence ID" value="QHS81894.1"/>
    <property type="molecule type" value="Genomic_DNA"/>
</dbReference>
<dbReference type="GO" id="GO:0046872">
    <property type="term" value="F:metal ion binding"/>
    <property type="evidence" value="ECO:0007669"/>
    <property type="project" value="UniProtKB-KW"/>
</dbReference>
<dbReference type="SUPFAM" id="SSF52540">
    <property type="entry name" value="P-loop containing nucleoside triphosphate hydrolases"/>
    <property type="match status" value="1"/>
</dbReference>
<evidence type="ECO:0000256" key="6">
    <source>
        <dbReference type="ARBA" id="ARBA00022741"/>
    </source>
</evidence>
<keyword evidence="4" id="KW-0808">Transferase</keyword>
<dbReference type="GO" id="GO:0071897">
    <property type="term" value="P:DNA biosynthetic process"/>
    <property type="evidence" value="ECO:0007669"/>
    <property type="project" value="UniProtKB-KW"/>
</dbReference>
<protein>
    <recommendedName>
        <fullName evidence="2">thymidine kinase</fullName>
        <ecNumber evidence="2">2.7.1.21</ecNumber>
    </recommendedName>
</protein>
<reference evidence="11" key="1">
    <citation type="journal article" date="2020" name="Nature">
        <title>Giant virus diversity and host interactions through global metagenomics.</title>
        <authorList>
            <person name="Schulz F."/>
            <person name="Roux S."/>
            <person name="Paez-Espino D."/>
            <person name="Jungbluth S."/>
            <person name="Walsh D.A."/>
            <person name="Denef V.J."/>
            <person name="McMahon K.D."/>
            <person name="Konstantinidis K.T."/>
            <person name="Eloe-Fadrosh E.A."/>
            <person name="Kyrpides N.C."/>
            <person name="Woyke T."/>
        </authorList>
    </citation>
    <scope>NUCLEOTIDE SEQUENCE</scope>
    <source>
        <strain evidence="11">GVMAG-S-1101164-72</strain>
    </source>
</reference>
<dbReference type="PIRSF" id="PIRSF035805">
    <property type="entry name" value="TK_cell"/>
    <property type="match status" value="1"/>
</dbReference>
<proteinExistence type="inferred from homology"/>
<evidence type="ECO:0000256" key="8">
    <source>
        <dbReference type="ARBA" id="ARBA00022833"/>
    </source>
</evidence>
<keyword evidence="9" id="KW-0067">ATP-binding</keyword>
<dbReference type="InterPro" id="IPR027417">
    <property type="entry name" value="P-loop_NTPase"/>
</dbReference>
<dbReference type="GO" id="GO:0005524">
    <property type="term" value="F:ATP binding"/>
    <property type="evidence" value="ECO:0007669"/>
    <property type="project" value="UniProtKB-KW"/>
</dbReference>
<dbReference type="EC" id="2.7.1.21" evidence="2"/>
<evidence type="ECO:0000256" key="10">
    <source>
        <dbReference type="ARBA" id="ARBA00048254"/>
    </source>
</evidence>
<dbReference type="InterPro" id="IPR001267">
    <property type="entry name" value="Thymidine_kinase"/>
</dbReference>
<evidence type="ECO:0000256" key="7">
    <source>
        <dbReference type="ARBA" id="ARBA00022777"/>
    </source>
</evidence>
<sequence length="178" mass="19826">MGHLTVLMGCMFAQKTTELLRRIRRFKAIGYKVLVVNYVGDTRYGTNRIASHDVDTCDAICVNSLSEVASQVSSYDALIIDEGQFYPDLYEHVTKWADRLPLKIIVAGLSGDSERQPFGAMLKLIPMAEETEHLTAYCSVCKDGTVAMFSKCIKAKTEQVAIGSSDTYIPVCRQHYLS</sequence>
<dbReference type="PANTHER" id="PTHR11441:SF0">
    <property type="entry name" value="THYMIDINE KINASE, CYTOSOLIC"/>
    <property type="match status" value="1"/>
</dbReference>
<keyword evidence="7" id="KW-0418">Kinase</keyword>
<evidence type="ECO:0000256" key="5">
    <source>
        <dbReference type="ARBA" id="ARBA00022723"/>
    </source>
</evidence>
<keyword evidence="6" id="KW-0547">Nucleotide-binding</keyword>
<keyword evidence="8" id="KW-0862">Zinc</keyword>
<evidence type="ECO:0000256" key="1">
    <source>
        <dbReference type="ARBA" id="ARBA00007587"/>
    </source>
</evidence>
<dbReference type="PANTHER" id="PTHR11441">
    <property type="entry name" value="THYMIDINE KINASE"/>
    <property type="match status" value="1"/>
</dbReference>
<dbReference type="FunFam" id="3.40.50.300:FF:000948">
    <property type="entry name" value="Thymidine kinase"/>
    <property type="match status" value="1"/>
</dbReference>
<dbReference type="SUPFAM" id="SSF57716">
    <property type="entry name" value="Glucocorticoid receptor-like (DNA-binding domain)"/>
    <property type="match status" value="1"/>
</dbReference>
<keyword evidence="5" id="KW-0479">Metal-binding</keyword>
<evidence type="ECO:0000256" key="3">
    <source>
        <dbReference type="ARBA" id="ARBA00022634"/>
    </source>
</evidence>
<evidence type="ECO:0000313" key="11">
    <source>
        <dbReference type="EMBL" id="QHS81894.1"/>
    </source>
</evidence>
<comment type="similarity">
    <text evidence="1">Belongs to the thymidine kinase family.</text>
</comment>
<dbReference type="Gene3D" id="3.30.60.20">
    <property type="match status" value="1"/>
</dbReference>
<comment type="catalytic activity">
    <reaction evidence="10">
        <text>thymidine + ATP = dTMP + ADP + H(+)</text>
        <dbReference type="Rhea" id="RHEA:19129"/>
        <dbReference type="ChEBI" id="CHEBI:15378"/>
        <dbReference type="ChEBI" id="CHEBI:17748"/>
        <dbReference type="ChEBI" id="CHEBI:30616"/>
        <dbReference type="ChEBI" id="CHEBI:63528"/>
        <dbReference type="ChEBI" id="CHEBI:456216"/>
        <dbReference type="EC" id="2.7.1.21"/>
    </reaction>
</comment>
<dbReference type="Pfam" id="PF00265">
    <property type="entry name" value="TK"/>
    <property type="match status" value="1"/>
</dbReference>
<dbReference type="Gene3D" id="3.40.50.300">
    <property type="entry name" value="P-loop containing nucleotide triphosphate hydrolases"/>
    <property type="match status" value="1"/>
</dbReference>
<keyword evidence="3" id="KW-0237">DNA synthesis</keyword>